<dbReference type="AlphaFoldDB" id="A0ABD3QIX5"/>
<dbReference type="InterPro" id="IPR000086">
    <property type="entry name" value="NUDIX_hydrolase_dom"/>
</dbReference>
<dbReference type="SUPFAM" id="SSF55811">
    <property type="entry name" value="Nudix"/>
    <property type="match status" value="1"/>
</dbReference>
<reference evidence="8 9" key="1">
    <citation type="submission" date="2024-10" db="EMBL/GenBank/DDBJ databases">
        <title>Updated reference genomes for cyclostephanoid diatoms.</title>
        <authorList>
            <person name="Roberts W.R."/>
            <person name="Alverson A.J."/>
        </authorList>
    </citation>
    <scope>NUCLEOTIDE SEQUENCE [LARGE SCALE GENOMIC DNA]</scope>
    <source>
        <strain evidence="8 9">AJA010-31</strain>
    </source>
</reference>
<dbReference type="GO" id="GO:0010945">
    <property type="term" value="F:coenzyme A diphosphatase activity"/>
    <property type="evidence" value="ECO:0007669"/>
    <property type="project" value="UniProtKB-ARBA"/>
</dbReference>
<keyword evidence="6" id="KW-0464">Manganese</keyword>
<comment type="cofactor">
    <cofactor evidence="1">
        <name>Mn(2+)</name>
        <dbReference type="ChEBI" id="CHEBI:29035"/>
    </cofactor>
</comment>
<proteinExistence type="predicted"/>
<gene>
    <name evidence="8" type="ORF">ACHAWO_009964</name>
</gene>
<comment type="caution">
    <text evidence="8">The sequence shown here is derived from an EMBL/GenBank/DDBJ whole genome shotgun (WGS) entry which is preliminary data.</text>
</comment>
<dbReference type="InterPro" id="IPR045121">
    <property type="entry name" value="CoAse"/>
</dbReference>
<dbReference type="PROSITE" id="PS51462">
    <property type="entry name" value="NUDIX"/>
    <property type="match status" value="1"/>
</dbReference>
<dbReference type="Pfam" id="PF00293">
    <property type="entry name" value="NUDIX"/>
    <property type="match status" value="1"/>
</dbReference>
<keyword evidence="5" id="KW-0460">Magnesium</keyword>
<evidence type="ECO:0000313" key="8">
    <source>
        <dbReference type="EMBL" id="KAL3799843.1"/>
    </source>
</evidence>
<dbReference type="GO" id="GO:0006790">
    <property type="term" value="P:sulfur compound metabolic process"/>
    <property type="evidence" value="ECO:0007669"/>
    <property type="project" value="UniProtKB-ARBA"/>
</dbReference>
<dbReference type="EMBL" id="JALLPJ020000175">
    <property type="protein sequence ID" value="KAL3799843.1"/>
    <property type="molecule type" value="Genomic_DNA"/>
</dbReference>
<keyword evidence="9" id="KW-1185">Reference proteome</keyword>
<dbReference type="GO" id="GO:0006753">
    <property type="term" value="P:nucleoside phosphate metabolic process"/>
    <property type="evidence" value="ECO:0007669"/>
    <property type="project" value="UniProtKB-ARBA"/>
</dbReference>
<feature type="domain" description="Nudix hydrolase" evidence="7">
    <location>
        <begin position="58"/>
        <end position="210"/>
    </location>
</feature>
<dbReference type="FunFam" id="3.90.79.10:FF:000036">
    <property type="entry name" value="Nudix hydrolase 11"/>
    <property type="match status" value="1"/>
</dbReference>
<evidence type="ECO:0000256" key="4">
    <source>
        <dbReference type="ARBA" id="ARBA00022801"/>
    </source>
</evidence>
<evidence type="ECO:0000313" key="9">
    <source>
        <dbReference type="Proteomes" id="UP001530400"/>
    </source>
</evidence>
<dbReference type="GO" id="GO:0034654">
    <property type="term" value="P:nucleobase-containing compound biosynthetic process"/>
    <property type="evidence" value="ECO:0007669"/>
    <property type="project" value="UniProtKB-ARBA"/>
</dbReference>
<dbReference type="PANTHER" id="PTHR12992:SF24">
    <property type="entry name" value="PEROXISOMAL COENZYME A DIPHOSPHATASE NUDT7"/>
    <property type="match status" value="1"/>
</dbReference>
<keyword evidence="3" id="KW-0479">Metal-binding</keyword>
<evidence type="ECO:0000256" key="1">
    <source>
        <dbReference type="ARBA" id="ARBA00001936"/>
    </source>
</evidence>
<evidence type="ECO:0000256" key="6">
    <source>
        <dbReference type="ARBA" id="ARBA00023211"/>
    </source>
</evidence>
<dbReference type="GO" id="GO:0008893">
    <property type="term" value="F:guanosine-3',5'-bis(diphosphate) 3'-diphosphatase activity"/>
    <property type="evidence" value="ECO:0007669"/>
    <property type="project" value="UniProtKB-ARBA"/>
</dbReference>
<evidence type="ECO:0000259" key="7">
    <source>
        <dbReference type="PROSITE" id="PS51462"/>
    </source>
</evidence>
<dbReference type="Proteomes" id="UP001530400">
    <property type="component" value="Unassembled WGS sequence"/>
</dbReference>
<dbReference type="CDD" id="cd03426">
    <property type="entry name" value="NUDIX_CoAse_Nudt7"/>
    <property type="match status" value="1"/>
</dbReference>
<name>A0ABD3QIX5_9STRA</name>
<protein>
    <recommendedName>
        <fullName evidence="7">Nudix hydrolase domain-containing protein</fullName>
    </recommendedName>
</protein>
<dbReference type="GO" id="GO:0090407">
    <property type="term" value="P:organophosphate biosynthetic process"/>
    <property type="evidence" value="ECO:0007669"/>
    <property type="project" value="UniProtKB-ARBA"/>
</dbReference>
<accession>A0ABD3QIX5</accession>
<dbReference type="GO" id="GO:0005737">
    <property type="term" value="C:cytoplasm"/>
    <property type="evidence" value="ECO:0007669"/>
    <property type="project" value="UniProtKB-ARBA"/>
</dbReference>
<dbReference type="InterPro" id="IPR015797">
    <property type="entry name" value="NUDIX_hydrolase-like_dom_sf"/>
</dbReference>
<dbReference type="GO" id="GO:0046872">
    <property type="term" value="F:metal ion binding"/>
    <property type="evidence" value="ECO:0007669"/>
    <property type="project" value="UniProtKB-KW"/>
</dbReference>
<evidence type="ECO:0000256" key="3">
    <source>
        <dbReference type="ARBA" id="ARBA00022723"/>
    </source>
</evidence>
<dbReference type="Gene3D" id="3.90.79.10">
    <property type="entry name" value="Nucleoside Triphosphate Pyrophosphohydrolase"/>
    <property type="match status" value="1"/>
</dbReference>
<dbReference type="PANTHER" id="PTHR12992">
    <property type="entry name" value="NUDIX HYDROLASE"/>
    <property type="match status" value="1"/>
</dbReference>
<organism evidence="8 9">
    <name type="scientific">Cyclotella atomus</name>
    <dbReference type="NCBI Taxonomy" id="382360"/>
    <lineage>
        <taxon>Eukaryota</taxon>
        <taxon>Sar</taxon>
        <taxon>Stramenopiles</taxon>
        <taxon>Ochrophyta</taxon>
        <taxon>Bacillariophyta</taxon>
        <taxon>Coscinodiscophyceae</taxon>
        <taxon>Thalassiosirophycidae</taxon>
        <taxon>Stephanodiscales</taxon>
        <taxon>Stephanodiscaceae</taxon>
        <taxon>Cyclotella</taxon>
    </lineage>
</organism>
<evidence type="ECO:0000256" key="5">
    <source>
        <dbReference type="ARBA" id="ARBA00022842"/>
    </source>
</evidence>
<evidence type="ECO:0000256" key="2">
    <source>
        <dbReference type="ARBA" id="ARBA00001946"/>
    </source>
</evidence>
<comment type="cofactor">
    <cofactor evidence="2">
        <name>Mg(2+)</name>
        <dbReference type="ChEBI" id="CHEBI:18420"/>
    </cofactor>
</comment>
<sequence>MVNFLRITNPILAFSSNDRPSCVVKKSTTIAMSGTDHILTRLQSLGLEKKDLPHHVDLKRASVLVPLFEREDFSDSTANTKSNLHVLLTQRPARMSSHGGEVCFPGGRQDEEDNGDDIITATREAFEEVGLHPQHVEAIGRMETVESKHSLCVTPIIGLIRPSLKAEPSNLTLNANANEVEAAFAVPLVYFADPKNCVSQTTIQYGKWKDFVMREYLFDDDLSGRQFRIWGLTAHIVHAVAQIAFQE</sequence>
<keyword evidence="4" id="KW-0378">Hydrolase</keyword>